<reference evidence="1 2" key="1">
    <citation type="journal article" date="2018" name="Mol. Plant">
        <title>The genome of Artemisia annua provides insight into the evolution of Asteraceae family and artemisinin biosynthesis.</title>
        <authorList>
            <person name="Shen Q."/>
            <person name="Zhang L."/>
            <person name="Liao Z."/>
            <person name="Wang S."/>
            <person name="Yan T."/>
            <person name="Shi P."/>
            <person name="Liu M."/>
            <person name="Fu X."/>
            <person name="Pan Q."/>
            <person name="Wang Y."/>
            <person name="Lv Z."/>
            <person name="Lu X."/>
            <person name="Zhang F."/>
            <person name="Jiang W."/>
            <person name="Ma Y."/>
            <person name="Chen M."/>
            <person name="Hao X."/>
            <person name="Li L."/>
            <person name="Tang Y."/>
            <person name="Lv G."/>
            <person name="Zhou Y."/>
            <person name="Sun X."/>
            <person name="Brodelius P.E."/>
            <person name="Rose J.K.C."/>
            <person name="Tang K."/>
        </authorList>
    </citation>
    <scope>NUCLEOTIDE SEQUENCE [LARGE SCALE GENOMIC DNA]</scope>
    <source>
        <strain evidence="2">cv. Huhao1</strain>
        <tissue evidence="1">Leaf</tissue>
    </source>
</reference>
<comment type="caution">
    <text evidence="1">The sequence shown here is derived from an EMBL/GenBank/DDBJ whole genome shotgun (WGS) entry which is preliminary data.</text>
</comment>
<protein>
    <submittedName>
        <fullName evidence="1">Uncharacterized protein</fullName>
    </submittedName>
</protein>
<organism evidence="1 2">
    <name type="scientific">Artemisia annua</name>
    <name type="common">Sweet wormwood</name>
    <dbReference type="NCBI Taxonomy" id="35608"/>
    <lineage>
        <taxon>Eukaryota</taxon>
        <taxon>Viridiplantae</taxon>
        <taxon>Streptophyta</taxon>
        <taxon>Embryophyta</taxon>
        <taxon>Tracheophyta</taxon>
        <taxon>Spermatophyta</taxon>
        <taxon>Magnoliopsida</taxon>
        <taxon>eudicotyledons</taxon>
        <taxon>Gunneridae</taxon>
        <taxon>Pentapetalae</taxon>
        <taxon>asterids</taxon>
        <taxon>campanulids</taxon>
        <taxon>Asterales</taxon>
        <taxon>Asteraceae</taxon>
        <taxon>Asteroideae</taxon>
        <taxon>Anthemideae</taxon>
        <taxon>Artemisiinae</taxon>
        <taxon>Artemisia</taxon>
    </lineage>
</organism>
<proteinExistence type="predicted"/>
<accession>A0A2U1PQ40</accession>
<keyword evidence="2" id="KW-1185">Reference proteome</keyword>
<sequence length="208" mass="23176">MSPKGRMTKRKIKVLNRYKDTVCELLENRDISENADRMGHKEVIESESTEEGVCLVANEFPTLNESVRKKVTNVNGTDVNVAAENTVSQTPHVQLTKNITTVMSGAKAHSDSCVVNDDNSRNDRKATARMCEEGTGNIGFARVLVEIKATATQDFKDKVELCYKSKDQVVTCSKFVTVEYSWKPPRCSQCKVFRRNDGTCGMNVEVTA</sequence>
<evidence type="ECO:0000313" key="1">
    <source>
        <dbReference type="EMBL" id="PWA87876.1"/>
    </source>
</evidence>
<dbReference type="EMBL" id="PKPP01000869">
    <property type="protein sequence ID" value="PWA87876.1"/>
    <property type="molecule type" value="Genomic_DNA"/>
</dbReference>
<dbReference type="Proteomes" id="UP000245207">
    <property type="component" value="Unassembled WGS sequence"/>
</dbReference>
<name>A0A2U1PQ40_ARTAN</name>
<gene>
    <name evidence="1" type="ORF">CTI12_AA122440</name>
</gene>
<evidence type="ECO:0000313" key="2">
    <source>
        <dbReference type="Proteomes" id="UP000245207"/>
    </source>
</evidence>
<dbReference type="AlphaFoldDB" id="A0A2U1PQ40"/>